<dbReference type="InterPro" id="IPR019793">
    <property type="entry name" value="Peroxidases_heam-ligand_BS"/>
</dbReference>
<evidence type="ECO:0000256" key="3">
    <source>
        <dbReference type="ARBA" id="ARBA00006873"/>
    </source>
</evidence>
<evidence type="ECO:0000256" key="17">
    <source>
        <dbReference type="PIRSR" id="PIRSR600823-5"/>
    </source>
</evidence>
<dbReference type="CDD" id="cd00693">
    <property type="entry name" value="secretory_peroxidase"/>
    <property type="match status" value="4"/>
</dbReference>
<feature type="binding site" description="axial binding residue" evidence="15">
    <location>
        <position position="192"/>
    </location>
    <ligand>
        <name>heme b</name>
        <dbReference type="ChEBI" id="CHEBI:60344"/>
    </ligand>
    <ligandPart>
        <name>Fe</name>
        <dbReference type="ChEBI" id="CHEBI:18248"/>
    </ligandPart>
</feature>
<gene>
    <name evidence="20" type="ORF">H5410_011125</name>
</gene>
<evidence type="ECO:0000256" key="8">
    <source>
        <dbReference type="ARBA" id="ARBA00022837"/>
    </source>
</evidence>
<dbReference type="InterPro" id="IPR019794">
    <property type="entry name" value="Peroxidases_AS"/>
</dbReference>
<evidence type="ECO:0000256" key="16">
    <source>
        <dbReference type="PIRSR" id="PIRSR600823-4"/>
    </source>
</evidence>
<feature type="disulfide bond" evidence="17">
    <location>
        <begin position="199"/>
        <end position="231"/>
    </location>
</feature>
<dbReference type="PRINTS" id="PR00461">
    <property type="entry name" value="PLPEROXIDASE"/>
</dbReference>
<name>A0A9J6ANR8_SOLCO</name>
<dbReference type="OrthoDB" id="2113341at2759"/>
<dbReference type="GO" id="GO:0006979">
    <property type="term" value="P:response to oxidative stress"/>
    <property type="evidence" value="ECO:0007669"/>
    <property type="project" value="InterPro"/>
</dbReference>
<feature type="binding site" evidence="15">
    <location>
        <position position="75"/>
    </location>
    <ligand>
        <name>Ca(2+)</name>
        <dbReference type="ChEBI" id="CHEBI:29108"/>
        <label>1</label>
    </ligand>
</feature>
<feature type="domain" description="Plant heme peroxidase family profile" evidence="19">
    <location>
        <begin position="24"/>
        <end position="324"/>
    </location>
</feature>
<feature type="disulfide bond" evidence="17">
    <location>
        <begin position="34"/>
        <end position="114"/>
    </location>
</feature>
<comment type="cofactor">
    <cofactor evidence="15">
        <name>heme b</name>
        <dbReference type="ChEBI" id="CHEBI:60344"/>
    </cofactor>
    <text evidence="15">Binds 1 heme b (iron(II)-protoporphyrin IX) group per subunit.</text>
</comment>
<dbReference type="EC" id="1.11.1.7" evidence="4"/>
<feature type="disulfide bond" evidence="17">
    <location>
        <begin position="120"/>
        <end position="320"/>
    </location>
</feature>
<dbReference type="PROSITE" id="PS00435">
    <property type="entry name" value="PEROXIDASE_1"/>
    <property type="match status" value="4"/>
</dbReference>
<dbReference type="Proteomes" id="UP000824120">
    <property type="component" value="Chromosome 2"/>
</dbReference>
<evidence type="ECO:0000256" key="5">
    <source>
        <dbReference type="ARBA" id="ARBA00022559"/>
    </source>
</evidence>
<feature type="chain" id="PRO_5039908451" description="peroxidase" evidence="18">
    <location>
        <begin position="24"/>
        <end position="1168"/>
    </location>
</feature>
<evidence type="ECO:0000256" key="10">
    <source>
        <dbReference type="ARBA" id="ARBA00023004"/>
    </source>
</evidence>
<dbReference type="FunFam" id="1.10.520.10:FF:000001">
    <property type="entry name" value="Peroxidase"/>
    <property type="match status" value="3"/>
</dbReference>
<dbReference type="InterPro" id="IPR000823">
    <property type="entry name" value="Peroxidase_pln"/>
</dbReference>
<dbReference type="Gene3D" id="1.10.420.10">
    <property type="entry name" value="Peroxidase, domain 2"/>
    <property type="match status" value="4"/>
</dbReference>
<organism evidence="20 21">
    <name type="scientific">Solanum commersonii</name>
    <name type="common">Commerson's wild potato</name>
    <name type="synonym">Commerson's nightshade</name>
    <dbReference type="NCBI Taxonomy" id="4109"/>
    <lineage>
        <taxon>Eukaryota</taxon>
        <taxon>Viridiplantae</taxon>
        <taxon>Streptophyta</taxon>
        <taxon>Embryophyta</taxon>
        <taxon>Tracheophyta</taxon>
        <taxon>Spermatophyta</taxon>
        <taxon>Magnoliopsida</taxon>
        <taxon>eudicotyledons</taxon>
        <taxon>Gunneridae</taxon>
        <taxon>Pentapetalae</taxon>
        <taxon>asterids</taxon>
        <taxon>lamiids</taxon>
        <taxon>Solanales</taxon>
        <taxon>Solanaceae</taxon>
        <taxon>Solanoideae</taxon>
        <taxon>Solaneae</taxon>
        <taxon>Solanum</taxon>
    </lineage>
</organism>
<proteinExistence type="inferred from homology"/>
<keyword evidence="10 15" id="KW-0408">Iron</keyword>
<sequence length="1168" mass="128176">MKSAKLSTLFILYFITIFTFANASLKKGYYHSSCPNAESIVRKAVNKAVSHNPGLGAGIIRMHFHDCFVRGCDASILLDPTPGNPTEKEHPANNPSLRGYEVIDEAKIELESVCPQTVSCSDIIAFAARDSAFKLGGIRYSVPSGRRDGRVSLKDEPTAHLPPSTLNAGELEENFAKKGLSLDEMVTLSGAHSIGRSHCSSFSDRLYSFNSTHPQDPTMDPKLAQQLMKRCPRPSITDPIAPLDVDTPNRLDNKYYLNLKNNRGLLTSDQTLWNSPSTARMARSNAIHGENWAHKFADAMVKMGSIEVMTGMQGEIRKNCRVVGYYHSSCPNAESIVRKAVNKAVSRNPGLGAGIIRMHFHDCFVRGCDASILLDPTPGNPTEKEHPANNPSLRGYEVIDEAKIELESVCPQTVSCSDIIAFAARDSAFKLGGIRYSVPSGRRDGRVSLKDEPTAHLPPSTLNAGELEENFAKKGLSLDEMVTLSGAHSIGRSHCSSFSDRLYSFNSTHPQDPTMDPTLAQQLMKRCPRPSTTDPIAPLDVDTPNRLDNKYYLNLKNNRGLLTSDQTLWNSPSTARMARSNAIHGSNWAHKFADAMVKMGSIEVMTGMQGEIRKNCRVTGYYHSSCPNAESIVRKAVNKAVSRNPGLGAGIIRMHFHDCFVRGCDASILLDPTPGNPTEKEHPANNPSLRGYEVIDEAKIELESVCPQTVSCSDIIAFAARDSAFKLGGIRYSVPSGRRDGRVSIKDEPTAHLPPSTLNARELEENFAKKGLSLDEMVTLSGAHSIGRSHCSSFSDRLYSFNSTHPQDPTMDPKLAQQLMKRCPRPSTTDPIAPLDVDTPNRLDNKYYLNLKNNRGLLTSDQTLWNSPSTARMARSNAIHGANWAHKFADAMVKMGSIEVMTGMQGEIRKNCRVGCDASILLDPTPGNPTEKEHPANNPSLRGYEVIDEAKIELESVCPQTVSCSDIIAFAARDSAFKLGGIRYSVPSGRRDGRVSLKDEPTAHLPPSTLNAGELEENFAKKGLSLDEMVTLSGAHSIGRSHCSSFSDRLYSFNSTHPQDPTMDPTLAQQLMKRCPRPSITDPIAPLDVDTPNRLDNKYYLNLKNNRGLLTSDQTLWNSPSTARMARSNAIHGANWAHKFADAMVKMGSIEVMTGMQGEIRKNCRVVN</sequence>
<dbReference type="SUPFAM" id="SSF48113">
    <property type="entry name" value="Heme-dependent peroxidases"/>
    <property type="match status" value="4"/>
</dbReference>
<keyword evidence="5" id="KW-0575">Peroxidase</keyword>
<feature type="binding site" evidence="15">
    <location>
        <position position="71"/>
    </location>
    <ligand>
        <name>Ca(2+)</name>
        <dbReference type="ChEBI" id="CHEBI:29108"/>
        <label>1</label>
    </ligand>
</feature>
<dbReference type="Gene3D" id="1.10.520.10">
    <property type="match status" value="4"/>
</dbReference>
<evidence type="ECO:0000256" key="13">
    <source>
        <dbReference type="PIRSR" id="PIRSR600823-1"/>
    </source>
</evidence>
<comment type="function">
    <text evidence="2">Removal of H(2)O(2), oxidation of toxic reductants, biosynthesis and degradation of lignin, suberization, auxin catabolism, response to environmental stresses such as wounding, pathogen attack and oxidative stress. These functions might be dependent on each isozyme/isoform in each plant tissue.</text>
</comment>
<evidence type="ECO:0000256" key="9">
    <source>
        <dbReference type="ARBA" id="ARBA00023002"/>
    </source>
</evidence>
<dbReference type="InterPro" id="IPR010255">
    <property type="entry name" value="Haem_peroxidase_sf"/>
</dbReference>
<keyword evidence="12" id="KW-0325">Glycoprotein</keyword>
<dbReference type="PRINTS" id="PR00458">
    <property type="entry name" value="PEROXIDASE"/>
</dbReference>
<evidence type="ECO:0000256" key="15">
    <source>
        <dbReference type="PIRSR" id="PIRSR600823-3"/>
    </source>
</evidence>
<evidence type="ECO:0000313" key="21">
    <source>
        <dbReference type="Proteomes" id="UP000824120"/>
    </source>
</evidence>
<accession>A0A9J6ANR8</accession>
<evidence type="ECO:0000256" key="11">
    <source>
        <dbReference type="ARBA" id="ARBA00023157"/>
    </source>
</evidence>
<feature type="binding site" evidence="15">
    <location>
        <position position="244"/>
    </location>
    <ligand>
        <name>Ca(2+)</name>
        <dbReference type="ChEBI" id="CHEBI:29108"/>
        <label>2</label>
    </ligand>
</feature>
<evidence type="ECO:0000256" key="7">
    <source>
        <dbReference type="ARBA" id="ARBA00022723"/>
    </source>
</evidence>
<comment type="catalytic activity">
    <reaction evidence="1">
        <text>2 a phenolic donor + H2O2 = 2 a phenolic radical donor + 2 H2O</text>
        <dbReference type="Rhea" id="RHEA:56136"/>
        <dbReference type="ChEBI" id="CHEBI:15377"/>
        <dbReference type="ChEBI" id="CHEBI:16240"/>
        <dbReference type="ChEBI" id="CHEBI:139520"/>
        <dbReference type="ChEBI" id="CHEBI:139521"/>
        <dbReference type="EC" id="1.11.1.7"/>
    </reaction>
</comment>
<keyword evidence="21" id="KW-1185">Reference proteome</keyword>
<feature type="disulfide bond" evidence="17">
    <location>
        <begin position="67"/>
        <end position="72"/>
    </location>
</feature>
<evidence type="ECO:0000313" key="20">
    <source>
        <dbReference type="EMBL" id="KAG5625907.1"/>
    </source>
</evidence>
<feature type="binding site" evidence="15">
    <location>
        <position position="66"/>
    </location>
    <ligand>
        <name>Ca(2+)</name>
        <dbReference type="ChEBI" id="CHEBI:29108"/>
        <label>1</label>
    </ligand>
</feature>
<feature type="binding site" evidence="15">
    <location>
        <position position="252"/>
    </location>
    <ligand>
        <name>Ca(2+)</name>
        <dbReference type="ChEBI" id="CHEBI:29108"/>
        <label>2</label>
    </ligand>
</feature>
<dbReference type="AlphaFoldDB" id="A0A9J6ANR8"/>
<feature type="active site" description="Proton acceptor" evidence="13">
    <location>
        <position position="65"/>
    </location>
</feature>
<evidence type="ECO:0000256" key="4">
    <source>
        <dbReference type="ARBA" id="ARBA00012313"/>
    </source>
</evidence>
<dbReference type="FunFam" id="1.10.420.10:FF:000006">
    <property type="entry name" value="Peroxidase"/>
    <property type="match status" value="4"/>
</dbReference>
<dbReference type="GO" id="GO:0046872">
    <property type="term" value="F:metal ion binding"/>
    <property type="evidence" value="ECO:0007669"/>
    <property type="project" value="UniProtKB-KW"/>
</dbReference>
<feature type="binding site" evidence="15">
    <location>
        <position position="87"/>
    </location>
    <ligand>
        <name>Ca(2+)</name>
        <dbReference type="ChEBI" id="CHEBI:29108"/>
        <label>1</label>
    </ligand>
</feature>
<dbReference type="PROSITE" id="PS50873">
    <property type="entry name" value="PEROXIDASE_4"/>
    <property type="match status" value="4"/>
</dbReference>
<feature type="domain" description="Plant heme peroxidase family profile" evidence="19">
    <location>
        <begin position="915"/>
        <end position="1168"/>
    </location>
</feature>
<keyword evidence="7 15" id="KW-0479">Metal-binding</keyword>
<evidence type="ECO:0000256" key="12">
    <source>
        <dbReference type="ARBA" id="ARBA00023180"/>
    </source>
</evidence>
<feature type="binding site" evidence="15">
    <location>
        <position position="69"/>
    </location>
    <ligand>
        <name>Ca(2+)</name>
        <dbReference type="ChEBI" id="CHEBI:29108"/>
        <label>1</label>
    </ligand>
</feature>
<feature type="binding site" evidence="15">
    <location>
        <position position="73"/>
    </location>
    <ligand>
        <name>Ca(2+)</name>
        <dbReference type="ChEBI" id="CHEBI:29108"/>
        <label>1</label>
    </ligand>
</feature>
<evidence type="ECO:0000256" key="14">
    <source>
        <dbReference type="PIRSR" id="PIRSR600823-2"/>
    </source>
</evidence>
<evidence type="ECO:0000259" key="19">
    <source>
        <dbReference type="PROSITE" id="PS50873"/>
    </source>
</evidence>
<evidence type="ECO:0000256" key="1">
    <source>
        <dbReference type="ARBA" id="ARBA00000189"/>
    </source>
</evidence>
<evidence type="ECO:0000256" key="2">
    <source>
        <dbReference type="ARBA" id="ARBA00002322"/>
    </source>
</evidence>
<reference evidence="20 21" key="1">
    <citation type="submission" date="2020-09" db="EMBL/GenBank/DDBJ databases">
        <title>De no assembly of potato wild relative species, Solanum commersonii.</title>
        <authorList>
            <person name="Cho K."/>
        </authorList>
    </citation>
    <scope>NUCLEOTIDE SEQUENCE [LARGE SCALE GENOMIC DNA]</scope>
    <source>
        <strain evidence="20">LZ3.2</strain>
        <tissue evidence="20">Leaf</tissue>
    </source>
</reference>
<dbReference type="GO" id="GO:0140825">
    <property type="term" value="F:lactoperoxidase activity"/>
    <property type="evidence" value="ECO:0007669"/>
    <property type="project" value="UniProtKB-EC"/>
</dbReference>
<feature type="domain" description="Plant heme peroxidase family profile" evidence="19">
    <location>
        <begin position="324"/>
        <end position="620"/>
    </location>
</feature>
<protein>
    <recommendedName>
        <fullName evidence="4">peroxidase</fullName>
        <ecNumber evidence="4">1.11.1.7</ecNumber>
    </recommendedName>
</protein>
<keyword evidence="11 17" id="KW-1015">Disulfide bond</keyword>
<dbReference type="InterPro" id="IPR033905">
    <property type="entry name" value="Secretory_peroxidase"/>
</dbReference>
<comment type="similarity">
    <text evidence="3">Belongs to the peroxidase family. Ascorbate peroxidase subfamily.</text>
</comment>
<feature type="site" description="Transition state stabilizer" evidence="16">
    <location>
        <position position="61"/>
    </location>
</feature>
<feature type="domain" description="Plant heme peroxidase family profile" evidence="19">
    <location>
        <begin position="620"/>
        <end position="916"/>
    </location>
</feature>
<feature type="binding site" evidence="14">
    <location>
        <position position="162"/>
    </location>
    <ligand>
        <name>substrate</name>
    </ligand>
</feature>
<keyword evidence="18" id="KW-0732">Signal</keyword>
<comment type="cofactor">
    <cofactor evidence="15">
        <name>Ca(2+)</name>
        <dbReference type="ChEBI" id="CHEBI:29108"/>
    </cofactor>
    <text evidence="15">Binds 2 calcium ions per subunit.</text>
</comment>
<comment type="caution">
    <text evidence="20">The sequence shown here is derived from an EMBL/GenBank/DDBJ whole genome shotgun (WGS) entry which is preliminary data.</text>
</comment>
<evidence type="ECO:0000256" key="6">
    <source>
        <dbReference type="ARBA" id="ARBA00022617"/>
    </source>
</evidence>
<dbReference type="GO" id="GO:0020037">
    <property type="term" value="F:heme binding"/>
    <property type="evidence" value="ECO:0007669"/>
    <property type="project" value="InterPro"/>
</dbReference>
<keyword evidence="6" id="KW-0349">Heme</keyword>
<dbReference type="InterPro" id="IPR002016">
    <property type="entry name" value="Haem_peroxidase"/>
</dbReference>
<feature type="signal peptide" evidence="18">
    <location>
        <begin position="1"/>
        <end position="23"/>
    </location>
</feature>
<dbReference type="Pfam" id="PF00141">
    <property type="entry name" value="peroxidase"/>
    <property type="match status" value="4"/>
</dbReference>
<dbReference type="PROSITE" id="PS00436">
    <property type="entry name" value="PEROXIDASE_2"/>
    <property type="match status" value="3"/>
</dbReference>
<keyword evidence="9" id="KW-0560">Oxidoreductase</keyword>
<evidence type="ECO:0000256" key="18">
    <source>
        <dbReference type="SAM" id="SignalP"/>
    </source>
</evidence>
<dbReference type="PANTHER" id="PTHR31235">
    <property type="entry name" value="PEROXIDASE 25-RELATED"/>
    <property type="match status" value="1"/>
</dbReference>
<dbReference type="GO" id="GO:0042744">
    <property type="term" value="P:hydrogen peroxide catabolic process"/>
    <property type="evidence" value="ECO:0007669"/>
    <property type="project" value="InterPro"/>
</dbReference>
<keyword evidence="8 15" id="KW-0106">Calcium</keyword>
<feature type="binding site" evidence="15">
    <location>
        <position position="247"/>
    </location>
    <ligand>
        <name>Ca(2+)</name>
        <dbReference type="ChEBI" id="CHEBI:29108"/>
        <label>2</label>
    </ligand>
</feature>
<dbReference type="EMBL" id="JACXVP010000002">
    <property type="protein sequence ID" value="KAG5625907.1"/>
    <property type="molecule type" value="Genomic_DNA"/>
</dbReference>